<dbReference type="PANTHER" id="PTHR43232">
    <property type="entry name" value="MOLYBDENUM COFACTOR BIOSYNTHESIS PROTEIN B"/>
    <property type="match status" value="1"/>
</dbReference>
<name>A0A5C8ZAR9_9GAMM</name>
<dbReference type="GO" id="GO:0005829">
    <property type="term" value="C:cytosol"/>
    <property type="evidence" value="ECO:0007669"/>
    <property type="project" value="TreeGrafter"/>
</dbReference>
<reference evidence="7 8" key="1">
    <citation type="submission" date="2019-07" db="EMBL/GenBank/DDBJ databases">
        <title>Reinekea sp. strain SSH23 genome sequencing and assembly.</title>
        <authorList>
            <person name="Kim I."/>
        </authorList>
    </citation>
    <scope>NUCLEOTIDE SEQUENCE [LARGE SCALE GENOMIC DNA]</scope>
    <source>
        <strain evidence="7 8">SSH23</strain>
    </source>
</reference>
<dbReference type="InterPro" id="IPR001453">
    <property type="entry name" value="MoaB/Mog_dom"/>
</dbReference>
<dbReference type="GO" id="GO:0006777">
    <property type="term" value="P:Mo-molybdopterin cofactor biosynthetic process"/>
    <property type="evidence" value="ECO:0007669"/>
    <property type="project" value="UniProtKB-UniRule"/>
</dbReference>
<dbReference type="NCBIfam" id="TIGR02667">
    <property type="entry name" value="moaB_proteo"/>
    <property type="match status" value="1"/>
</dbReference>
<dbReference type="Proteomes" id="UP000321764">
    <property type="component" value="Unassembled WGS sequence"/>
</dbReference>
<comment type="caution">
    <text evidence="7">The sequence shown here is derived from an EMBL/GenBank/DDBJ whole genome shotgun (WGS) entry which is preliminary data.</text>
</comment>
<organism evidence="7 8">
    <name type="scientific">Reinekea thalattae</name>
    <dbReference type="NCBI Taxonomy" id="2593301"/>
    <lineage>
        <taxon>Bacteria</taxon>
        <taxon>Pseudomonadati</taxon>
        <taxon>Pseudomonadota</taxon>
        <taxon>Gammaproteobacteria</taxon>
        <taxon>Oceanospirillales</taxon>
        <taxon>Saccharospirillaceae</taxon>
        <taxon>Reinekea</taxon>
    </lineage>
</organism>
<evidence type="ECO:0000256" key="1">
    <source>
        <dbReference type="ARBA" id="ARBA00005046"/>
    </source>
</evidence>
<dbReference type="PROSITE" id="PS01078">
    <property type="entry name" value="MOCF_BIOSYNTHESIS_1"/>
    <property type="match status" value="1"/>
</dbReference>
<dbReference type="SUPFAM" id="SSF53218">
    <property type="entry name" value="Molybdenum cofactor biosynthesis proteins"/>
    <property type="match status" value="1"/>
</dbReference>
<evidence type="ECO:0000256" key="3">
    <source>
        <dbReference type="ARBA" id="ARBA00015262"/>
    </source>
</evidence>
<keyword evidence="4 5" id="KW-0501">Molybdenum cofactor biosynthesis</keyword>
<comment type="similarity">
    <text evidence="2 5">Belongs to the MoaB/Mog family.</text>
</comment>
<evidence type="ECO:0000256" key="4">
    <source>
        <dbReference type="ARBA" id="ARBA00023150"/>
    </source>
</evidence>
<dbReference type="InterPro" id="IPR012245">
    <property type="entry name" value="MoaB"/>
</dbReference>
<dbReference type="SMART" id="SM00852">
    <property type="entry name" value="MoCF_biosynth"/>
    <property type="match status" value="1"/>
</dbReference>
<dbReference type="OrthoDB" id="9784492at2"/>
<evidence type="ECO:0000313" key="7">
    <source>
        <dbReference type="EMBL" id="TXR53900.1"/>
    </source>
</evidence>
<evidence type="ECO:0000313" key="8">
    <source>
        <dbReference type="Proteomes" id="UP000321764"/>
    </source>
</evidence>
<dbReference type="UniPathway" id="UPA00344"/>
<dbReference type="NCBIfam" id="TIGR00177">
    <property type="entry name" value="molyb_syn"/>
    <property type="match status" value="1"/>
</dbReference>
<dbReference type="Gene3D" id="3.40.980.10">
    <property type="entry name" value="MoaB/Mog-like domain"/>
    <property type="match status" value="1"/>
</dbReference>
<dbReference type="Pfam" id="PF00994">
    <property type="entry name" value="MoCF_biosynth"/>
    <property type="match status" value="1"/>
</dbReference>
<dbReference type="PANTHER" id="PTHR43232:SF2">
    <property type="entry name" value="MOLYBDENUM COFACTOR BIOSYNTHESIS PROTEIN B"/>
    <property type="match status" value="1"/>
</dbReference>
<feature type="domain" description="MoaB/Mog" evidence="6">
    <location>
        <begin position="14"/>
        <end position="158"/>
    </location>
</feature>
<comment type="pathway">
    <text evidence="1 5">Cofactor biosynthesis; molybdopterin biosynthesis.</text>
</comment>
<dbReference type="AlphaFoldDB" id="A0A5C8ZAR9"/>
<evidence type="ECO:0000256" key="2">
    <source>
        <dbReference type="ARBA" id="ARBA00006112"/>
    </source>
</evidence>
<dbReference type="RefSeq" id="WP_147713299.1">
    <property type="nucleotide sequence ID" value="NZ_VKAD01000001.1"/>
</dbReference>
<protein>
    <recommendedName>
        <fullName evidence="3 5">Molybdenum cofactor biosynthesis protein B</fullName>
    </recommendedName>
</protein>
<evidence type="ECO:0000256" key="5">
    <source>
        <dbReference type="PIRNR" id="PIRNR006443"/>
    </source>
</evidence>
<accession>A0A5C8ZAR9</accession>
<dbReference type="PIRSF" id="PIRSF006443">
    <property type="entry name" value="MoaB"/>
    <property type="match status" value="1"/>
</dbReference>
<dbReference type="InterPro" id="IPR036425">
    <property type="entry name" value="MoaB/Mog-like_dom_sf"/>
</dbReference>
<dbReference type="InterPro" id="IPR008284">
    <property type="entry name" value="MoCF_biosynth_CS"/>
</dbReference>
<dbReference type="EMBL" id="VKAD01000001">
    <property type="protein sequence ID" value="TXR53900.1"/>
    <property type="molecule type" value="Genomic_DNA"/>
</dbReference>
<proteinExistence type="inferred from homology"/>
<comment type="function">
    <text evidence="5">May be involved in the biosynthesis of molybdopterin.</text>
</comment>
<sequence length="180" mass="19767">MSHNAKTFEPLNIAVLTVSDTRDEATDNSGRYLVESATAAGHRISEKRIEKDDKFQLRYQVSKWIASDDTQVVILTGGTGFTERDSTPEAVSVLFEKHVDGFGELFRHISYQEIGTSTVQSRALAGLANGTLIVCLPGSSGACRTGWEGILKEQLDSTHSPCNFVMHLKKTNTELCESRS</sequence>
<dbReference type="InterPro" id="IPR013484">
    <property type="entry name" value="MoaB_proteobac"/>
</dbReference>
<evidence type="ECO:0000259" key="6">
    <source>
        <dbReference type="SMART" id="SM00852"/>
    </source>
</evidence>
<dbReference type="CDD" id="cd00886">
    <property type="entry name" value="MogA_MoaB"/>
    <property type="match status" value="1"/>
</dbReference>
<gene>
    <name evidence="7" type="primary">moaB</name>
    <name evidence="7" type="ORF">FME95_04930</name>
</gene>
<keyword evidence="8" id="KW-1185">Reference proteome</keyword>